<comment type="caution">
    <text evidence="1">The sequence shown here is derived from an EMBL/GenBank/DDBJ whole genome shotgun (WGS) entry which is preliminary data.</text>
</comment>
<name>A0A7W3SY25_9BACL</name>
<dbReference type="Proteomes" id="UP000567067">
    <property type="component" value="Unassembled WGS sequence"/>
</dbReference>
<keyword evidence="2" id="KW-1185">Reference proteome</keyword>
<proteinExistence type="predicted"/>
<accession>A0A7W3SY25</accession>
<protein>
    <submittedName>
        <fullName evidence="1">Uncharacterized protein</fullName>
    </submittedName>
</protein>
<organism evidence="1 2">
    <name type="scientific">Fontibacillus solani</name>
    <dbReference type="NCBI Taxonomy" id="1572857"/>
    <lineage>
        <taxon>Bacteria</taxon>
        <taxon>Bacillati</taxon>
        <taxon>Bacillota</taxon>
        <taxon>Bacilli</taxon>
        <taxon>Bacillales</taxon>
        <taxon>Paenibacillaceae</taxon>
        <taxon>Fontibacillus</taxon>
    </lineage>
</organism>
<dbReference type="AlphaFoldDB" id="A0A7W3SY25"/>
<evidence type="ECO:0000313" key="1">
    <source>
        <dbReference type="EMBL" id="MBA9088361.1"/>
    </source>
</evidence>
<evidence type="ECO:0000313" key="2">
    <source>
        <dbReference type="Proteomes" id="UP000567067"/>
    </source>
</evidence>
<dbReference type="EMBL" id="JACJIP010000048">
    <property type="protein sequence ID" value="MBA9088361.1"/>
    <property type="molecule type" value="Genomic_DNA"/>
</dbReference>
<reference evidence="1 2" key="1">
    <citation type="submission" date="2020-08" db="EMBL/GenBank/DDBJ databases">
        <title>Genomic Encyclopedia of Type Strains, Phase III (KMG-III): the genomes of soil and plant-associated and newly described type strains.</title>
        <authorList>
            <person name="Whitman W."/>
        </authorList>
    </citation>
    <scope>NUCLEOTIDE SEQUENCE [LARGE SCALE GENOMIC DNA]</scope>
    <source>
        <strain evidence="1 2">CECT 8693</strain>
    </source>
</reference>
<sequence length="138" mass="16136">MKRHAGSVSEVGYRSRRAVAFLMVFRETLIRDEERLIMECIVYFDVTHGSTVKELRGLIFLDEGQIPTESDFLKMFEEMGYKLRLEDRDNLVFKPIEPGASYSQIRVRRLDTGEKSYKEDTELKSVLTNLLPRESRPI</sequence>
<gene>
    <name evidence="1" type="ORF">FHR92_004859</name>
</gene>
<dbReference type="RefSeq" id="WP_246334853.1">
    <property type="nucleotide sequence ID" value="NZ_JACJIP010000048.1"/>
</dbReference>